<reference evidence="2" key="1">
    <citation type="submission" date="2015-07" db="EMBL/GenBank/DDBJ databases">
        <title>Draft genome sequence of Acetobacterium bakii DSM 8293, a potential psychrophilic chemical producer through syngas fermentation.</title>
        <authorList>
            <person name="Song Y."/>
            <person name="Hwang S."/>
            <person name="Cho B.-K."/>
        </authorList>
    </citation>
    <scope>NUCLEOTIDE SEQUENCE [LARGE SCALE GENOMIC DNA]</scope>
    <source>
        <strain evidence="2">DSM 8239</strain>
    </source>
</reference>
<sequence length="270" mass="30461">MAVYIQEHRIINTPKSICEERLITIAIKGYALRNNRVIDKETVITLETKNAFSSNGQRITIALKEEDEQTTGVTIRSELTSNIQLKDRGINQKNIDIFYKYLEIPKQAEDGSATDREPKIAHKDKKRSKKKFNWFNNTRTCQMRIMATYLGGHNDLKKSLKGSLEIHTHGFEFCVLGPKINIPASFIHDVKVCGNAEIRANPEWLAACLKNTLTKSDSKNPTGKEKKTKIVVSYLNEGASDYCIFNADSQLSGEADAAKAEVLIRKLMII</sequence>
<name>A0A0L6TV80_9FIRM</name>
<organism evidence="1 2">
    <name type="scientific">Acetobacterium bakii</name>
    <dbReference type="NCBI Taxonomy" id="52689"/>
    <lineage>
        <taxon>Bacteria</taxon>
        <taxon>Bacillati</taxon>
        <taxon>Bacillota</taxon>
        <taxon>Clostridia</taxon>
        <taxon>Eubacteriales</taxon>
        <taxon>Eubacteriaceae</taxon>
        <taxon>Acetobacterium</taxon>
    </lineage>
</organism>
<protein>
    <submittedName>
        <fullName evidence="1">Uncharacterized protein</fullName>
    </submittedName>
</protein>
<comment type="caution">
    <text evidence="1">The sequence shown here is derived from an EMBL/GenBank/DDBJ whole genome shotgun (WGS) entry which is preliminary data.</text>
</comment>
<dbReference type="RefSeq" id="WP_050741996.1">
    <property type="nucleotide sequence ID" value="NZ_LGYO01000080.1"/>
</dbReference>
<evidence type="ECO:0000313" key="2">
    <source>
        <dbReference type="Proteomes" id="UP000036873"/>
    </source>
</evidence>
<accession>A0A0L6TV80</accession>
<dbReference type="OrthoDB" id="1777662at2"/>
<dbReference type="EMBL" id="LGYO01000080">
    <property type="protein sequence ID" value="KNZ40184.1"/>
    <property type="molecule type" value="Genomic_DNA"/>
</dbReference>
<dbReference type="STRING" id="52689.AKG39_19075"/>
<proteinExistence type="predicted"/>
<keyword evidence="2" id="KW-1185">Reference proteome</keyword>
<gene>
    <name evidence="1" type="ORF">AKG39_19075</name>
</gene>
<dbReference type="AlphaFoldDB" id="A0A0L6TV80"/>
<dbReference type="Proteomes" id="UP000036873">
    <property type="component" value="Unassembled WGS sequence"/>
</dbReference>
<evidence type="ECO:0000313" key="1">
    <source>
        <dbReference type="EMBL" id="KNZ40184.1"/>
    </source>
</evidence>